<sequence>MSCPQQIAEQSSSSRIYGRNDLKDGFLTKIQVPTEPVLDRIGKIYRRVNIDNKELLLPIPNGFCFGLLDPAANIVANGFIMAPAMGEITGGERHQALFGSSSLDRNEAQSDWNKMTQNEICFLENLLFGYRLDGIKIGNRTKPQSDGEMEQRSLDGLVAFLTYLFPYLPEAEATAYLDAANADPLVADHLIVIRRGLRDFCLYNNTVAVETALRCAAAAAARHPVNDPEQFVLGWRQLSTDLNGLDSQLSSATPNYRHIDRLMRDSGTSTAPPALDLKTPWELARARLAQLCPPGSGKELPPARAAMKRLLLATIHGFYLKALGTIPTNELCARYHRSIVMGGYCYGPLDPVSNIVVNSVWFDLTLPGGNNKHGKLEMISTKCLWRLVARSLYGLVSFLCTRYPCLTPDLALQRLLMSGADLRAADPYLLMGGPPHSNTGSNNNNVVNASVIPSTSVAEAYAAAATAAFHPCPLAQQEFLGSSNVRDKLLELAELRPIKTRECLVS</sequence>
<reference evidence="2" key="1">
    <citation type="journal article" date="2018" name="DNA Res.">
        <title>Multiple hybrid de novo genome assembly of finger millet, an orphan allotetraploid crop.</title>
        <authorList>
            <person name="Hatakeyama M."/>
            <person name="Aluri S."/>
            <person name="Balachadran M.T."/>
            <person name="Sivarajan S.R."/>
            <person name="Patrignani A."/>
            <person name="Gruter S."/>
            <person name="Poveda L."/>
            <person name="Shimizu-Inatsugi R."/>
            <person name="Baeten J."/>
            <person name="Francoijs K.J."/>
            <person name="Nataraja K.N."/>
            <person name="Reddy Y.A.N."/>
            <person name="Phadnis S."/>
            <person name="Ravikumar R.L."/>
            <person name="Schlapbach R."/>
            <person name="Sreeman S.M."/>
            <person name="Shimizu K.K."/>
        </authorList>
    </citation>
    <scope>NUCLEOTIDE SEQUENCE</scope>
</reference>
<dbReference type="PANTHER" id="PTHR33120">
    <property type="entry name" value="EXPRESSED PROTEIN-RELATED"/>
    <property type="match status" value="1"/>
</dbReference>
<name>A0AAV5F4G5_ELECO</name>
<gene>
    <name evidence="2" type="primary">gb17978</name>
    <name evidence="2" type="ORF">PR202_gb17978</name>
</gene>
<protein>
    <recommendedName>
        <fullName evidence="1">PIR2-like helical domain-containing protein</fullName>
    </recommendedName>
</protein>
<feature type="domain" description="PIR2-like helical" evidence="1">
    <location>
        <begin position="61"/>
        <end position="191"/>
    </location>
</feature>
<dbReference type="InterPro" id="IPR046527">
    <property type="entry name" value="PIR2-like_helical"/>
</dbReference>
<keyword evidence="3" id="KW-1185">Reference proteome</keyword>
<dbReference type="Proteomes" id="UP001054889">
    <property type="component" value="Unassembled WGS sequence"/>
</dbReference>
<proteinExistence type="predicted"/>
<dbReference type="AlphaFoldDB" id="A0AAV5F4G5"/>
<organism evidence="2 3">
    <name type="scientific">Eleusine coracana subsp. coracana</name>
    <dbReference type="NCBI Taxonomy" id="191504"/>
    <lineage>
        <taxon>Eukaryota</taxon>
        <taxon>Viridiplantae</taxon>
        <taxon>Streptophyta</taxon>
        <taxon>Embryophyta</taxon>
        <taxon>Tracheophyta</taxon>
        <taxon>Spermatophyta</taxon>
        <taxon>Magnoliopsida</taxon>
        <taxon>Liliopsida</taxon>
        <taxon>Poales</taxon>
        <taxon>Poaceae</taxon>
        <taxon>PACMAD clade</taxon>
        <taxon>Chloridoideae</taxon>
        <taxon>Cynodonteae</taxon>
        <taxon>Eleusininae</taxon>
        <taxon>Eleusine</taxon>
    </lineage>
</organism>
<feature type="domain" description="PIR2-like helical" evidence="1">
    <location>
        <begin position="314"/>
        <end position="425"/>
    </location>
</feature>
<dbReference type="Pfam" id="PF20235">
    <property type="entry name" value="PIR2-like_helical"/>
    <property type="match status" value="2"/>
</dbReference>
<evidence type="ECO:0000259" key="1">
    <source>
        <dbReference type="Pfam" id="PF20235"/>
    </source>
</evidence>
<evidence type="ECO:0000313" key="3">
    <source>
        <dbReference type="Proteomes" id="UP001054889"/>
    </source>
</evidence>
<accession>A0AAV5F4G5</accession>
<dbReference type="PANTHER" id="PTHR33120:SF57">
    <property type="entry name" value="PIR2-LIKE HELICAL DOMAIN-CONTAINING PROTEIN"/>
    <property type="match status" value="1"/>
</dbReference>
<dbReference type="EMBL" id="BQKI01000081">
    <property type="protein sequence ID" value="GJN29727.1"/>
    <property type="molecule type" value="Genomic_DNA"/>
</dbReference>
<evidence type="ECO:0000313" key="2">
    <source>
        <dbReference type="EMBL" id="GJN29727.1"/>
    </source>
</evidence>
<comment type="caution">
    <text evidence="2">The sequence shown here is derived from an EMBL/GenBank/DDBJ whole genome shotgun (WGS) entry which is preliminary data.</text>
</comment>
<reference evidence="2" key="2">
    <citation type="submission" date="2021-12" db="EMBL/GenBank/DDBJ databases">
        <title>Resequencing data analysis of finger millet.</title>
        <authorList>
            <person name="Hatakeyama M."/>
            <person name="Aluri S."/>
            <person name="Balachadran M.T."/>
            <person name="Sivarajan S.R."/>
            <person name="Poveda L."/>
            <person name="Shimizu-Inatsugi R."/>
            <person name="Schlapbach R."/>
            <person name="Sreeman S.M."/>
            <person name="Shimizu K.K."/>
        </authorList>
    </citation>
    <scope>NUCLEOTIDE SEQUENCE</scope>
</reference>